<evidence type="ECO:0000313" key="2">
    <source>
        <dbReference type="EMBL" id="AOP52012.1"/>
    </source>
</evidence>
<proteinExistence type="predicted"/>
<dbReference type="AlphaFoldDB" id="A0A1D7VZ74"/>
<dbReference type="PATRIC" id="fig|1703.10.peg.308"/>
<dbReference type="RefSeq" id="WP_069599270.1">
    <property type="nucleotide sequence ID" value="NZ_CP017150.1"/>
</dbReference>
<keyword evidence="2" id="KW-0255">Endonuclease</keyword>
<evidence type="ECO:0000313" key="3">
    <source>
        <dbReference type="Proteomes" id="UP000094793"/>
    </source>
</evidence>
<feature type="domain" description="Putative endonuclease Z1" evidence="1">
    <location>
        <begin position="520"/>
        <end position="776"/>
    </location>
</feature>
<keyword evidence="2" id="KW-0540">Nuclease</keyword>
<evidence type="ECO:0000259" key="1">
    <source>
        <dbReference type="Pfam" id="PF10593"/>
    </source>
</evidence>
<accession>A0A1D7VZ74</accession>
<name>A0A1D7VZ74_BREAU</name>
<gene>
    <name evidence="2" type="ORF">BLSMQ_0294</name>
</gene>
<dbReference type="Proteomes" id="UP000094793">
    <property type="component" value="Chromosome"/>
</dbReference>
<reference evidence="3" key="1">
    <citation type="submission" date="2016-09" db="EMBL/GenBank/DDBJ databases">
        <title>Complete Genome Sequence of Brevibacterium linens SMQ-1335.</title>
        <authorList>
            <person name="de Melo A.G."/>
            <person name="Labrie S.J."/>
            <person name="Dumaresq J."/>
            <person name="Roberts R.J."/>
            <person name="Tremblay D.M."/>
            <person name="Moineau S."/>
        </authorList>
    </citation>
    <scope>NUCLEOTIDE SEQUENCE [LARGE SCALE GENOMIC DNA]</scope>
    <source>
        <strain evidence="3">SMQ-1335</strain>
    </source>
</reference>
<keyword evidence="2" id="KW-0378">Hydrolase</keyword>
<sequence>MTTTSAAAALASELARLSAADPRPLLARVNLALEEDGLDPVTTDELAELLLMAENSDDLRAKFYVKIGQWMSIETLAPRGKDVDSTRAQSTERRIRIHRRLGLPESYDDALVTAFPDTAKRAAHVIESDLPWEPWFPRNGQSSFYWDHYAEVLRKKGFGDEAIADLDSATSTIVGRLADPSRAEPYQSKGLVVGYVQSGKTANFAGSIAKAIDAGYKLIIVLTGTIELLRKQTQKRLDKELVGEENVLGGAGRNIDDLKEQLRELDPLRGDFAQRTRELSAKIESLKKGVDYVEQDDEDWLKGKFLKFGIMPRQAGVPSIMRVTSFSDDYKGLKSQLAVFDFDRNRKDLNSPIWADGNIGTGDVWLAVVKKNSSTLKKLRADLELMQTSLVDIPALIIDDEADQASVNTKKQKDSARPDKDEVERTAINGHIAGILDAMPRSQYLAYTATPYANVFVDPDDAKNIFPKDFIVALEPSKEYMGAKAYHDIEPQSDGDAMSNKEAYYRAVEVAADGMATDESVRKALDSYVLSGAIKLWRREILDDPGSLKHHTMMVHEGAKTAEHAESKRSVEREWQKGDYASPRGMARLRELWDNDFAAVVAERADGAPIPSGFDDFKNYVPRVVQLVNRGSQTDGSPNPVILVNGTREAEYKQAEINFDSAQGVWKILVGGTKLSRGFTVEGLTVTLYTRVSIAADTLMQMARWFGYRKYYRDLVRLFLGSGIQKGRKDVDLYQAFTSIARDEEDFRSELVQYSGIREDGKPILTPMDVAPLVSQRLPWLKPTGANKMYNSEIIEDGIGGKVRDLNRLAPRSSNANAANLTAIRSLLTRTTLRGNFIQSTGSDLDVAYGVVPAEEVVRLLKEFEFFDPEVYRSKIAFIESRIGKKVGGIDDFVVFVPLYTESTVARVPIEGFPGEDLPILKRKRRNDRADFSGSEPKHRPAAEAIAGALERIGGKSDNQLTQSLRSEGNGRRGVLMLYFAADQIERSDPESLTHDYDPNDIATLLSYVLPFESAPRGIVRHSVRAPEHRDHAFVYDA</sequence>
<dbReference type="OrthoDB" id="436461at2"/>
<protein>
    <submittedName>
        <fullName evidence="2">Endonuclease</fullName>
    </submittedName>
</protein>
<dbReference type="GO" id="GO:0004519">
    <property type="term" value="F:endonuclease activity"/>
    <property type="evidence" value="ECO:0007669"/>
    <property type="project" value="UniProtKB-KW"/>
</dbReference>
<dbReference type="InterPro" id="IPR018310">
    <property type="entry name" value="Put_endonuclease_Z1-dom"/>
</dbReference>
<dbReference type="KEGG" id="blin:BLSMQ_0294"/>
<organism evidence="2 3">
    <name type="scientific">Brevibacterium aurantiacum</name>
    <dbReference type="NCBI Taxonomy" id="273384"/>
    <lineage>
        <taxon>Bacteria</taxon>
        <taxon>Bacillati</taxon>
        <taxon>Actinomycetota</taxon>
        <taxon>Actinomycetes</taxon>
        <taxon>Micrococcales</taxon>
        <taxon>Brevibacteriaceae</taxon>
        <taxon>Brevibacterium</taxon>
    </lineage>
</organism>
<dbReference type="Pfam" id="PF10593">
    <property type="entry name" value="Z1"/>
    <property type="match status" value="1"/>
</dbReference>
<dbReference type="EMBL" id="CP017150">
    <property type="protein sequence ID" value="AOP52012.1"/>
    <property type="molecule type" value="Genomic_DNA"/>
</dbReference>